<dbReference type="EMBL" id="OW152820">
    <property type="protein sequence ID" value="CAH2075455.1"/>
    <property type="molecule type" value="Genomic_DNA"/>
</dbReference>
<protein>
    <submittedName>
        <fullName evidence="2">Uncharacterized protein</fullName>
    </submittedName>
</protein>
<dbReference type="Proteomes" id="UP000837857">
    <property type="component" value="Chromosome 8"/>
</dbReference>
<feature type="non-terminal residue" evidence="2">
    <location>
        <position position="251"/>
    </location>
</feature>
<evidence type="ECO:0000256" key="1">
    <source>
        <dbReference type="SAM" id="MobiDB-lite"/>
    </source>
</evidence>
<feature type="compositionally biased region" description="Polar residues" evidence="1">
    <location>
        <begin position="110"/>
        <end position="120"/>
    </location>
</feature>
<name>A0ABN8JBA3_9NEOP</name>
<feature type="region of interest" description="Disordered" evidence="1">
    <location>
        <begin position="66"/>
        <end position="120"/>
    </location>
</feature>
<gene>
    <name evidence="2" type="ORF">IPOD504_LOCUS16808</name>
</gene>
<organism evidence="2 3">
    <name type="scientific">Iphiclides podalirius</name>
    <name type="common">scarce swallowtail</name>
    <dbReference type="NCBI Taxonomy" id="110791"/>
    <lineage>
        <taxon>Eukaryota</taxon>
        <taxon>Metazoa</taxon>
        <taxon>Ecdysozoa</taxon>
        <taxon>Arthropoda</taxon>
        <taxon>Hexapoda</taxon>
        <taxon>Insecta</taxon>
        <taxon>Pterygota</taxon>
        <taxon>Neoptera</taxon>
        <taxon>Endopterygota</taxon>
        <taxon>Lepidoptera</taxon>
        <taxon>Glossata</taxon>
        <taxon>Ditrysia</taxon>
        <taxon>Papilionoidea</taxon>
        <taxon>Papilionidae</taxon>
        <taxon>Papilioninae</taxon>
        <taxon>Iphiclides</taxon>
    </lineage>
</organism>
<feature type="compositionally biased region" description="Basic and acidic residues" evidence="1">
    <location>
        <begin position="98"/>
        <end position="109"/>
    </location>
</feature>
<reference evidence="2" key="1">
    <citation type="submission" date="2022-03" db="EMBL/GenBank/DDBJ databases">
        <authorList>
            <person name="Martin H S."/>
        </authorList>
    </citation>
    <scope>NUCLEOTIDE SEQUENCE</scope>
</reference>
<sequence>MPLMRIRSVEIIFEDDMSTCMDTAILDRSTELLLSDSSDDSTKCVDDLEHLQGDKDENDYSVTLNAEGDLSDDTSASSRGNILSDDNPKNKTLQKQPVDNRSDLTERPNSKSMSANEENTVSLNVSEIADSGHFTEDPCSSHIEIAPIVLYDDALLSNSFDVINIDETSTVLSTYEPSEVCSITDMGKSKLLYEYIESNSDSSDNTAICDDENAEVKILTSIQSAMVSDEEDTVCDSYDLQYDSFVDMGKF</sequence>
<evidence type="ECO:0000313" key="2">
    <source>
        <dbReference type="EMBL" id="CAH2075455.1"/>
    </source>
</evidence>
<keyword evidence="3" id="KW-1185">Reference proteome</keyword>
<evidence type="ECO:0000313" key="3">
    <source>
        <dbReference type="Proteomes" id="UP000837857"/>
    </source>
</evidence>
<accession>A0ABN8JBA3</accession>
<proteinExistence type="predicted"/>